<dbReference type="InterPro" id="IPR003594">
    <property type="entry name" value="HATPase_dom"/>
</dbReference>
<evidence type="ECO:0000256" key="3">
    <source>
        <dbReference type="ARBA" id="ARBA00022553"/>
    </source>
</evidence>
<dbReference type="SMART" id="SM00388">
    <property type="entry name" value="HisKA"/>
    <property type="match status" value="1"/>
</dbReference>
<dbReference type="Pfam" id="PF01590">
    <property type="entry name" value="GAF"/>
    <property type="match status" value="1"/>
</dbReference>
<dbReference type="SMART" id="SM00091">
    <property type="entry name" value="PAS"/>
    <property type="match status" value="1"/>
</dbReference>
<evidence type="ECO:0000313" key="8">
    <source>
        <dbReference type="EMBL" id="EFH88800.1"/>
    </source>
</evidence>
<dbReference type="InterPro" id="IPR029016">
    <property type="entry name" value="GAF-like_dom_sf"/>
</dbReference>
<dbReference type="InterPro" id="IPR000014">
    <property type="entry name" value="PAS"/>
</dbReference>
<protein>
    <recommendedName>
        <fullName evidence="2">histidine kinase</fullName>
        <ecNumber evidence="2">2.7.13.3</ecNumber>
    </recommendedName>
</protein>
<dbReference type="STRING" id="485913.Krac_10298"/>
<dbReference type="InterPro" id="IPR004358">
    <property type="entry name" value="Sig_transdc_His_kin-like_C"/>
</dbReference>
<evidence type="ECO:0000259" key="7">
    <source>
        <dbReference type="PROSITE" id="PS50112"/>
    </source>
</evidence>
<dbReference type="GO" id="GO:0000155">
    <property type="term" value="F:phosphorelay sensor kinase activity"/>
    <property type="evidence" value="ECO:0007669"/>
    <property type="project" value="InterPro"/>
</dbReference>
<dbReference type="Pfam" id="PF00512">
    <property type="entry name" value="HisKA"/>
    <property type="match status" value="1"/>
</dbReference>
<dbReference type="InterPro" id="IPR013656">
    <property type="entry name" value="PAS_4"/>
</dbReference>
<dbReference type="PRINTS" id="PR00344">
    <property type="entry name" value="BCTRLSENSOR"/>
</dbReference>
<evidence type="ECO:0000256" key="4">
    <source>
        <dbReference type="ARBA" id="ARBA00022777"/>
    </source>
</evidence>
<keyword evidence="3" id="KW-0597">Phosphoprotein</keyword>
<evidence type="ECO:0000256" key="2">
    <source>
        <dbReference type="ARBA" id="ARBA00012438"/>
    </source>
</evidence>
<dbReference type="InterPro" id="IPR003018">
    <property type="entry name" value="GAF"/>
</dbReference>
<evidence type="ECO:0000313" key="9">
    <source>
        <dbReference type="Proteomes" id="UP000004508"/>
    </source>
</evidence>
<feature type="domain" description="Histidine kinase" evidence="6">
    <location>
        <begin position="362"/>
        <end position="596"/>
    </location>
</feature>
<dbReference type="SUPFAM" id="SSF55874">
    <property type="entry name" value="ATPase domain of HSP90 chaperone/DNA topoisomerase II/histidine kinase"/>
    <property type="match status" value="1"/>
</dbReference>
<dbReference type="SUPFAM" id="SSF55781">
    <property type="entry name" value="GAF domain-like"/>
    <property type="match status" value="1"/>
</dbReference>
<dbReference type="InterPro" id="IPR036097">
    <property type="entry name" value="HisK_dim/P_sf"/>
</dbReference>
<dbReference type="Gene3D" id="3.30.450.40">
    <property type="match status" value="1"/>
</dbReference>
<dbReference type="PANTHER" id="PTHR43547:SF2">
    <property type="entry name" value="HYBRID SIGNAL TRANSDUCTION HISTIDINE KINASE C"/>
    <property type="match status" value="1"/>
</dbReference>
<dbReference type="CDD" id="cd00130">
    <property type="entry name" value="PAS"/>
    <property type="match status" value="1"/>
</dbReference>
<dbReference type="InParanoid" id="D6TG98"/>
<dbReference type="AlphaFoldDB" id="D6TG98"/>
<dbReference type="CDD" id="cd00082">
    <property type="entry name" value="HisKA"/>
    <property type="match status" value="1"/>
</dbReference>
<dbReference type="InterPro" id="IPR036890">
    <property type="entry name" value="HATPase_C_sf"/>
</dbReference>
<dbReference type="SMART" id="SM00065">
    <property type="entry name" value="GAF"/>
    <property type="match status" value="1"/>
</dbReference>
<dbReference type="eggNOG" id="COG2205">
    <property type="taxonomic scope" value="Bacteria"/>
</dbReference>
<dbReference type="Pfam" id="PF02518">
    <property type="entry name" value="HATPase_c"/>
    <property type="match status" value="1"/>
</dbReference>
<organism evidence="8 9">
    <name type="scientific">Ktedonobacter racemifer DSM 44963</name>
    <dbReference type="NCBI Taxonomy" id="485913"/>
    <lineage>
        <taxon>Bacteria</taxon>
        <taxon>Bacillati</taxon>
        <taxon>Chloroflexota</taxon>
        <taxon>Ktedonobacteria</taxon>
        <taxon>Ktedonobacterales</taxon>
        <taxon>Ktedonobacteraceae</taxon>
        <taxon>Ktedonobacter</taxon>
    </lineage>
</organism>
<dbReference type="InterPro" id="IPR035965">
    <property type="entry name" value="PAS-like_dom_sf"/>
</dbReference>
<dbReference type="PROSITE" id="PS50109">
    <property type="entry name" value="HIS_KIN"/>
    <property type="match status" value="1"/>
</dbReference>
<feature type="domain" description="PAS" evidence="7">
    <location>
        <begin position="18"/>
        <end position="59"/>
    </location>
</feature>
<keyword evidence="4 8" id="KW-0418">Kinase</keyword>
<dbReference type="EC" id="2.7.13.3" evidence="2"/>
<comment type="catalytic activity">
    <reaction evidence="1">
        <text>ATP + protein L-histidine = ADP + protein N-phospho-L-histidine.</text>
        <dbReference type="EC" id="2.7.13.3"/>
    </reaction>
</comment>
<dbReference type="CDD" id="cd00075">
    <property type="entry name" value="HATPase"/>
    <property type="match status" value="1"/>
</dbReference>
<dbReference type="Pfam" id="PF08448">
    <property type="entry name" value="PAS_4"/>
    <property type="match status" value="1"/>
</dbReference>
<name>D6TG98_KTERA</name>
<keyword evidence="5" id="KW-0902">Two-component regulatory system</keyword>
<evidence type="ECO:0000259" key="6">
    <source>
        <dbReference type="PROSITE" id="PS50109"/>
    </source>
</evidence>
<dbReference type="Gene3D" id="1.10.287.130">
    <property type="match status" value="1"/>
</dbReference>
<gene>
    <name evidence="8" type="ORF">Krac_10298</name>
</gene>
<dbReference type="SMART" id="SM00387">
    <property type="entry name" value="HATPase_c"/>
    <property type="match status" value="1"/>
</dbReference>
<dbReference type="PANTHER" id="PTHR43547">
    <property type="entry name" value="TWO-COMPONENT HISTIDINE KINASE"/>
    <property type="match status" value="1"/>
</dbReference>
<evidence type="ECO:0000256" key="5">
    <source>
        <dbReference type="ARBA" id="ARBA00023012"/>
    </source>
</evidence>
<keyword evidence="4 8" id="KW-0808">Transferase</keyword>
<proteinExistence type="predicted"/>
<evidence type="ECO:0000256" key="1">
    <source>
        <dbReference type="ARBA" id="ARBA00000085"/>
    </source>
</evidence>
<dbReference type="InterPro" id="IPR003661">
    <property type="entry name" value="HisK_dim/P_dom"/>
</dbReference>
<dbReference type="PROSITE" id="PS50112">
    <property type="entry name" value="PAS"/>
    <property type="match status" value="1"/>
</dbReference>
<sequence>MSHASPLEKAIAHNGTLTLPELNAVLDVLPDSVIVCDREGKILQINAAASQLFELAPDSPYQGTSYRQFLGSYELHDDQQRLSSIEQWPINLALAGKVMSHSPENTLALHLPSGRKIYVYVWRFLLPDTHKHIAKFAYIFRNITFRYQKALHLQRVQQAVLTLTQAIVQVPSDMDFTLPKETPLLSPRLLLVAQQLVDVIHEILDCRRVALWALGSTGYMHYVTGSGFTTEQEHRRRRDSGHLLPTELAGEAVMARLQSNEVIISADHIHFSSEYAREFGSEDRFLIVPLFLEQRLAGALIITKAVLESEYLPEEIELVKAVAAQVVLVVECILCLQEQAETKMKARMLQEMNHITTDFLTLASHELRTPLTGIFGNLQLAQRRLKTLQCQVAEQSEEMETRVEHVQQPLISASQSAELQQRMINNLIDDAHLQSNTLSLCVERCDLLALVKDAVARKQPFLPKRTIILECLPTEHTVPILADVERIRQVLTTYLTNAFRSAPARHPISVQLTVEDTIARVSVHDEGPGISLEEQAHLWDRFYRAKGSAVQHELDLSLGLGLYLCRAFIELHHGNVGVQSTAGQGATFWFTLPIARSTEANMGRSSALVGGS</sequence>
<dbReference type="SUPFAM" id="SSF47384">
    <property type="entry name" value="Homodimeric domain of signal transducing histidine kinase"/>
    <property type="match status" value="1"/>
</dbReference>
<dbReference type="Gene3D" id="3.30.450.20">
    <property type="entry name" value="PAS domain"/>
    <property type="match status" value="1"/>
</dbReference>
<dbReference type="Gene3D" id="3.30.565.10">
    <property type="entry name" value="Histidine kinase-like ATPase, C-terminal domain"/>
    <property type="match status" value="1"/>
</dbReference>
<dbReference type="EMBL" id="ADVG01000001">
    <property type="protein sequence ID" value="EFH88800.1"/>
    <property type="molecule type" value="Genomic_DNA"/>
</dbReference>
<reference evidence="8 9" key="1">
    <citation type="journal article" date="2011" name="Stand. Genomic Sci.">
        <title>Non-contiguous finished genome sequence and contextual data of the filamentous soil bacterium Ktedonobacter racemifer type strain (SOSP1-21).</title>
        <authorList>
            <person name="Chang Y.J."/>
            <person name="Land M."/>
            <person name="Hauser L."/>
            <person name="Chertkov O."/>
            <person name="Del Rio T.G."/>
            <person name="Nolan M."/>
            <person name="Copeland A."/>
            <person name="Tice H."/>
            <person name="Cheng J.F."/>
            <person name="Lucas S."/>
            <person name="Han C."/>
            <person name="Goodwin L."/>
            <person name="Pitluck S."/>
            <person name="Ivanova N."/>
            <person name="Ovchinikova G."/>
            <person name="Pati A."/>
            <person name="Chen A."/>
            <person name="Palaniappan K."/>
            <person name="Mavromatis K."/>
            <person name="Liolios K."/>
            <person name="Brettin T."/>
            <person name="Fiebig A."/>
            <person name="Rohde M."/>
            <person name="Abt B."/>
            <person name="Goker M."/>
            <person name="Detter J.C."/>
            <person name="Woyke T."/>
            <person name="Bristow J."/>
            <person name="Eisen J.A."/>
            <person name="Markowitz V."/>
            <person name="Hugenholtz P."/>
            <person name="Kyrpides N.C."/>
            <person name="Klenk H.P."/>
            <person name="Lapidus A."/>
        </authorList>
    </citation>
    <scope>NUCLEOTIDE SEQUENCE [LARGE SCALE GENOMIC DNA]</scope>
    <source>
        <strain evidence="9">DSM 44963</strain>
    </source>
</reference>
<comment type="caution">
    <text evidence="8">The sequence shown here is derived from an EMBL/GenBank/DDBJ whole genome shotgun (WGS) entry which is preliminary data.</text>
</comment>
<dbReference type="SUPFAM" id="SSF55785">
    <property type="entry name" value="PYP-like sensor domain (PAS domain)"/>
    <property type="match status" value="1"/>
</dbReference>
<accession>D6TG98</accession>
<dbReference type="Proteomes" id="UP000004508">
    <property type="component" value="Unassembled WGS sequence"/>
</dbReference>
<keyword evidence="9" id="KW-1185">Reference proteome</keyword>
<dbReference type="InterPro" id="IPR005467">
    <property type="entry name" value="His_kinase_dom"/>
</dbReference>